<evidence type="ECO:0000259" key="1">
    <source>
        <dbReference type="Pfam" id="PF00149"/>
    </source>
</evidence>
<sequence length="361" mass="41798">MIEQARRQQADLLLIAGDLFHRQPLKRELKEIAAWFAEIPDTEIVLIAGNHDYLHPKSYYRSFEWPENVHFIGTRDLSAVSLERIHTTVWGCSFWNQEDTRAVYHRDILQKVLQNANTVKNHREAEYDVPFMRGTGAFERFADSGQVDHRRRNFQILLGHGGDDRHHPFRANDIAEAGFDYAAFGHIHKVAQLIPGKVVMAGSLEPTDCNDFGPHGFWMGELTERGTSVSFYPIKKCEYIQQEINVTPELSAYAVSELVRQELQSRKPYQISHVILRGYRDAETELPLDEIAEMERVVRVVDETEPDYQFDLLKQKYDGTLLQKYIEVMEQCPNLELRKKALYYGVQAMLDTAEEGRERIG</sequence>
<comment type="caution">
    <text evidence="2">The sequence shown here is derived from an EMBL/GenBank/DDBJ whole genome shotgun (WGS) entry which is preliminary data.</text>
</comment>
<evidence type="ECO:0000313" key="3">
    <source>
        <dbReference type="Proteomes" id="UP000245288"/>
    </source>
</evidence>
<proteinExistence type="predicted"/>
<dbReference type="InterPro" id="IPR050535">
    <property type="entry name" value="DNA_Repair-Maintenance_Comp"/>
</dbReference>
<dbReference type="SUPFAM" id="SSF56300">
    <property type="entry name" value="Metallo-dependent phosphatases"/>
    <property type="match status" value="1"/>
</dbReference>
<dbReference type="AlphaFoldDB" id="A0A2V1JLV1"/>
<evidence type="ECO:0000313" key="2">
    <source>
        <dbReference type="EMBL" id="PWE85640.1"/>
    </source>
</evidence>
<dbReference type="Proteomes" id="UP000245288">
    <property type="component" value="Unassembled WGS sequence"/>
</dbReference>
<protein>
    <recommendedName>
        <fullName evidence="1">Calcineurin-like phosphoesterase domain-containing protein</fullName>
    </recommendedName>
</protein>
<dbReference type="EMBL" id="JRFU01000167">
    <property type="protein sequence ID" value="PWE85640.1"/>
    <property type="molecule type" value="Genomic_DNA"/>
</dbReference>
<dbReference type="PANTHER" id="PTHR30337">
    <property type="entry name" value="COMPONENT OF ATP-DEPENDENT DSDNA EXONUCLEASE"/>
    <property type="match status" value="1"/>
</dbReference>
<name>A0A2V1JLV1_EUBRA</name>
<keyword evidence="3" id="KW-1185">Reference proteome</keyword>
<dbReference type="InterPro" id="IPR004843">
    <property type="entry name" value="Calcineurin-like_PHP"/>
</dbReference>
<dbReference type="Pfam" id="PF00149">
    <property type="entry name" value="Metallophos"/>
    <property type="match status" value="1"/>
</dbReference>
<gene>
    <name evidence="2" type="ORF">LG34_14650</name>
</gene>
<dbReference type="GO" id="GO:0016787">
    <property type="term" value="F:hydrolase activity"/>
    <property type="evidence" value="ECO:0007669"/>
    <property type="project" value="InterPro"/>
</dbReference>
<dbReference type="Gene3D" id="3.60.21.10">
    <property type="match status" value="1"/>
</dbReference>
<organism evidence="2 3">
    <name type="scientific">Eubacterium ramulus</name>
    <dbReference type="NCBI Taxonomy" id="39490"/>
    <lineage>
        <taxon>Bacteria</taxon>
        <taxon>Bacillati</taxon>
        <taxon>Bacillota</taxon>
        <taxon>Clostridia</taxon>
        <taxon>Eubacteriales</taxon>
        <taxon>Eubacteriaceae</taxon>
        <taxon>Eubacterium</taxon>
    </lineage>
</organism>
<feature type="domain" description="Calcineurin-like phosphoesterase" evidence="1">
    <location>
        <begin position="2"/>
        <end position="189"/>
    </location>
</feature>
<dbReference type="InterPro" id="IPR029052">
    <property type="entry name" value="Metallo-depent_PP-like"/>
</dbReference>
<reference evidence="2 3" key="1">
    <citation type="submission" date="2014-09" db="EMBL/GenBank/DDBJ databases">
        <title>Butyrate-producing bacteria isolated from human gut.</title>
        <authorList>
            <person name="Zhang Q."/>
            <person name="Zhao L."/>
        </authorList>
    </citation>
    <scope>NUCLEOTIDE SEQUENCE [LARGE SCALE GENOMIC DNA]</scope>
    <source>
        <strain evidence="2 3">21</strain>
    </source>
</reference>
<accession>A0A2V1JLV1</accession>